<evidence type="ECO:0000313" key="3">
    <source>
        <dbReference type="EMBL" id="KAE9024928.1"/>
    </source>
</evidence>
<sequence>MKKVVEAPSHLTGREDEKQCSGSHSPGLW</sequence>
<dbReference type="EMBL" id="QXFV01000820">
    <property type="protein sequence ID" value="KAE9024928.1"/>
    <property type="molecule type" value="Genomic_DNA"/>
</dbReference>
<dbReference type="EMBL" id="QXFU01000823">
    <property type="protein sequence ID" value="KAE9019392.1"/>
    <property type="molecule type" value="Genomic_DNA"/>
</dbReference>
<feature type="region of interest" description="Disordered" evidence="1">
    <location>
        <begin position="1"/>
        <end position="29"/>
    </location>
</feature>
<evidence type="ECO:0000256" key="1">
    <source>
        <dbReference type="SAM" id="MobiDB-lite"/>
    </source>
</evidence>
<name>A0A6A3LJ29_9STRA</name>
<dbReference type="AlphaFoldDB" id="A0A6A3LJ29"/>
<accession>A0A6A3LJ29</accession>
<evidence type="ECO:0000313" key="5">
    <source>
        <dbReference type="Proteomes" id="UP000435112"/>
    </source>
</evidence>
<proteinExistence type="predicted"/>
<comment type="caution">
    <text evidence="2">The sequence shown here is derived from an EMBL/GenBank/DDBJ whole genome shotgun (WGS) entry which is preliminary data.</text>
</comment>
<feature type="compositionally biased region" description="Polar residues" evidence="1">
    <location>
        <begin position="20"/>
        <end position="29"/>
    </location>
</feature>
<dbReference type="Proteomes" id="UP000435112">
    <property type="component" value="Unassembled WGS sequence"/>
</dbReference>
<evidence type="ECO:0000313" key="4">
    <source>
        <dbReference type="Proteomes" id="UP000429607"/>
    </source>
</evidence>
<evidence type="ECO:0000313" key="2">
    <source>
        <dbReference type="EMBL" id="KAE9019392.1"/>
    </source>
</evidence>
<protein>
    <submittedName>
        <fullName evidence="2">Uncharacterized protein</fullName>
    </submittedName>
</protein>
<dbReference type="Proteomes" id="UP000429607">
    <property type="component" value="Unassembled WGS sequence"/>
</dbReference>
<organism evidence="2 5">
    <name type="scientific">Phytophthora rubi</name>
    <dbReference type="NCBI Taxonomy" id="129364"/>
    <lineage>
        <taxon>Eukaryota</taxon>
        <taxon>Sar</taxon>
        <taxon>Stramenopiles</taxon>
        <taxon>Oomycota</taxon>
        <taxon>Peronosporomycetes</taxon>
        <taxon>Peronosporales</taxon>
        <taxon>Peronosporaceae</taxon>
        <taxon>Phytophthora</taxon>
    </lineage>
</organism>
<gene>
    <name evidence="3" type="ORF">PR001_g12551</name>
    <name evidence="2" type="ORF">PR002_g12823</name>
</gene>
<reference evidence="4 5" key="1">
    <citation type="submission" date="2018-09" db="EMBL/GenBank/DDBJ databases">
        <title>Genomic investigation of the strawberry pathogen Phytophthora fragariae indicates pathogenicity is determined by transcriptional variation in three key races.</title>
        <authorList>
            <person name="Adams T.M."/>
            <person name="Armitage A.D."/>
            <person name="Sobczyk M.K."/>
            <person name="Bates H.J."/>
            <person name="Dunwell J.M."/>
            <person name="Nellist C.F."/>
            <person name="Harrison R.J."/>
        </authorList>
    </citation>
    <scope>NUCLEOTIDE SEQUENCE [LARGE SCALE GENOMIC DNA]</scope>
    <source>
        <strain evidence="3 4">SCRP249</strain>
        <strain evidence="2 5">SCRP324</strain>
    </source>
</reference>